<reference evidence="2 3" key="1">
    <citation type="submission" date="2015-01" db="EMBL/GenBank/DDBJ databases">
        <title>Genome of Sphingomonas taxi strain 30a.</title>
        <authorList>
            <person name="Eevers N."/>
            <person name="Van Hamme J."/>
            <person name="Bottos E."/>
            <person name="Weyens N."/>
            <person name="Vangronsveld J."/>
        </authorList>
    </citation>
    <scope>NUCLEOTIDE SEQUENCE [LARGE SCALE GENOMIC DNA]</scope>
    <source>
        <strain evidence="2 3">30a</strain>
    </source>
</reference>
<feature type="region of interest" description="Disordered" evidence="1">
    <location>
        <begin position="1"/>
        <end position="127"/>
    </location>
</feature>
<comment type="caution">
    <text evidence="2">The sequence shown here is derived from an EMBL/GenBank/DDBJ whole genome shotgun (WGS) entry which is preliminary data.</text>
</comment>
<organism evidence="2 3">
    <name type="scientific">Sphingomonas melonis</name>
    <dbReference type="NCBI Taxonomy" id="152682"/>
    <lineage>
        <taxon>Bacteria</taxon>
        <taxon>Pseudomonadati</taxon>
        <taxon>Pseudomonadota</taxon>
        <taxon>Alphaproteobacteria</taxon>
        <taxon>Sphingomonadales</taxon>
        <taxon>Sphingomonadaceae</taxon>
        <taxon>Sphingomonas</taxon>
    </lineage>
</organism>
<feature type="compositionally biased region" description="Gly residues" evidence="1">
    <location>
        <begin position="79"/>
        <end position="90"/>
    </location>
</feature>
<dbReference type="Proteomes" id="UP000033203">
    <property type="component" value="Unassembled WGS sequence"/>
</dbReference>
<feature type="compositionally biased region" description="Basic and acidic residues" evidence="1">
    <location>
        <begin position="1"/>
        <end position="37"/>
    </location>
</feature>
<gene>
    <name evidence="2" type="ORF">SR41_06910</name>
</gene>
<evidence type="ECO:0000313" key="2">
    <source>
        <dbReference type="EMBL" id="KIU28748.1"/>
    </source>
</evidence>
<dbReference type="AlphaFoldDB" id="A0A0D1K553"/>
<evidence type="ECO:0000313" key="3">
    <source>
        <dbReference type="Proteomes" id="UP000033203"/>
    </source>
</evidence>
<evidence type="ECO:0000256" key="1">
    <source>
        <dbReference type="SAM" id="MobiDB-lite"/>
    </source>
</evidence>
<accession>A0A0D1K553</accession>
<proteinExistence type="predicted"/>
<dbReference type="EMBL" id="JXTP01000026">
    <property type="protein sequence ID" value="KIU28748.1"/>
    <property type="molecule type" value="Genomic_DNA"/>
</dbReference>
<feature type="compositionally biased region" description="Pro residues" evidence="1">
    <location>
        <begin position="53"/>
        <end position="62"/>
    </location>
</feature>
<protein>
    <submittedName>
        <fullName evidence="2">Uncharacterized protein</fullName>
    </submittedName>
</protein>
<sequence length="127" mass="13019">MPDTSKADPDRDTTGNPFDRDAGHYGLNYHRDRESDLGRQTPSGTVAARPGDPHPPQDPNLPPENGLRASFDPQTGAVHGSGSGAGGGNPGEDFSSDAAAGDGYPQTGGEGRDKGGDTDLGPPHSQE</sequence>
<name>A0A0D1K553_9SPHN</name>
<dbReference type="PATRIC" id="fig|1549858.7.peg.1264"/>